<dbReference type="KEGG" id="sbh:SBI_03242"/>
<protein>
    <submittedName>
        <fullName evidence="1">Uncharacterized protein</fullName>
    </submittedName>
</protein>
<dbReference type="EMBL" id="CP002047">
    <property type="protein sequence ID" value="ADI06363.1"/>
    <property type="molecule type" value="Genomic_DNA"/>
</dbReference>
<name>D7C8H4_STRBB</name>
<gene>
    <name evidence="1" type="ordered locus">SBI_03242</name>
</gene>
<proteinExistence type="predicted"/>
<dbReference type="HOGENOM" id="CLU_3085011_0_0_11"/>
<organism evidence="1 2">
    <name type="scientific">Streptomyces bingchenggensis (strain BCW-1)</name>
    <dbReference type="NCBI Taxonomy" id="749414"/>
    <lineage>
        <taxon>Bacteria</taxon>
        <taxon>Bacillati</taxon>
        <taxon>Actinomycetota</taxon>
        <taxon>Actinomycetes</taxon>
        <taxon>Kitasatosporales</taxon>
        <taxon>Streptomycetaceae</taxon>
        <taxon>Streptomyces</taxon>
    </lineage>
</organism>
<evidence type="ECO:0000313" key="2">
    <source>
        <dbReference type="Proteomes" id="UP000000377"/>
    </source>
</evidence>
<evidence type="ECO:0000313" key="1">
    <source>
        <dbReference type="EMBL" id="ADI06363.1"/>
    </source>
</evidence>
<sequence length="52" mass="5600">MMVSTEQCGHLSERDRPFRAFGLGFVGQPVEPCTFGVFGDPAEALGLRDVDG</sequence>
<dbReference type="Proteomes" id="UP000000377">
    <property type="component" value="Chromosome"/>
</dbReference>
<reference evidence="1 2" key="1">
    <citation type="journal article" date="2010" name="J. Bacteriol.">
        <title>Genome sequence of the milbemycin-producing bacterium Streptomyces bingchenggensis.</title>
        <authorList>
            <person name="Wang X.J."/>
            <person name="Yan Y.J."/>
            <person name="Zhang B."/>
            <person name="An J."/>
            <person name="Wang J.J."/>
            <person name="Tian J."/>
            <person name="Jiang L."/>
            <person name="Chen Y.H."/>
            <person name="Huang S.X."/>
            <person name="Yin M."/>
            <person name="Zhang J."/>
            <person name="Gao A.L."/>
            <person name="Liu C.X."/>
            <person name="Zhu Z.X."/>
            <person name="Xiang W.S."/>
        </authorList>
    </citation>
    <scope>NUCLEOTIDE SEQUENCE [LARGE SCALE GENOMIC DNA]</scope>
    <source>
        <strain evidence="1 2">BCW-1</strain>
    </source>
</reference>
<keyword evidence="2" id="KW-1185">Reference proteome</keyword>
<dbReference type="PATRIC" id="fig|749414.3.peg.3360"/>
<accession>D7C8H4</accession>
<dbReference type="AlphaFoldDB" id="D7C8H4"/>